<feature type="compositionally biased region" description="Basic residues" evidence="4">
    <location>
        <begin position="86"/>
        <end position="97"/>
    </location>
</feature>
<reference evidence="6 7" key="1">
    <citation type="submission" date="2024-10" db="EMBL/GenBank/DDBJ databases">
        <title>Updated reference genomes for cyclostephanoid diatoms.</title>
        <authorList>
            <person name="Roberts W.R."/>
            <person name="Alverson A.J."/>
        </authorList>
    </citation>
    <scope>NUCLEOTIDE SEQUENCE [LARGE SCALE GENOMIC DNA]</scope>
    <source>
        <strain evidence="6 7">AJA010-31</strain>
    </source>
</reference>
<feature type="region of interest" description="Disordered" evidence="4">
    <location>
        <begin position="386"/>
        <end position="409"/>
    </location>
</feature>
<evidence type="ECO:0000256" key="2">
    <source>
        <dbReference type="ARBA" id="ARBA00023155"/>
    </source>
</evidence>
<keyword evidence="7" id="KW-1185">Reference proteome</keyword>
<feature type="compositionally biased region" description="Basic and acidic residues" evidence="4">
    <location>
        <begin position="398"/>
        <end position="409"/>
    </location>
</feature>
<dbReference type="SUPFAM" id="SSF46689">
    <property type="entry name" value="Homeodomain-like"/>
    <property type="match status" value="1"/>
</dbReference>
<dbReference type="InterPro" id="IPR008422">
    <property type="entry name" value="KN_HD"/>
</dbReference>
<keyword evidence="2" id="KW-0371">Homeobox</keyword>
<evidence type="ECO:0000313" key="6">
    <source>
        <dbReference type="EMBL" id="KAL3766961.1"/>
    </source>
</evidence>
<protein>
    <recommendedName>
        <fullName evidence="5">Homeobox domain-containing protein</fullName>
    </recommendedName>
</protein>
<comment type="caution">
    <text evidence="6">The sequence shown here is derived from an EMBL/GenBank/DDBJ whole genome shotgun (WGS) entry which is preliminary data.</text>
</comment>
<dbReference type="InterPro" id="IPR001356">
    <property type="entry name" value="HD"/>
</dbReference>
<feature type="compositionally biased region" description="Polar residues" evidence="4">
    <location>
        <begin position="38"/>
        <end position="53"/>
    </location>
</feature>
<dbReference type="InterPro" id="IPR050224">
    <property type="entry name" value="TALE_homeobox"/>
</dbReference>
<feature type="region of interest" description="Disordered" evidence="4">
    <location>
        <begin position="36"/>
        <end position="101"/>
    </location>
</feature>
<evidence type="ECO:0000256" key="4">
    <source>
        <dbReference type="SAM" id="MobiDB-lite"/>
    </source>
</evidence>
<dbReference type="Gene3D" id="1.10.10.60">
    <property type="entry name" value="Homeodomain-like"/>
    <property type="match status" value="1"/>
</dbReference>
<dbReference type="AlphaFoldDB" id="A0ABD3MVV0"/>
<gene>
    <name evidence="6" type="ORF">ACHAWO_010069</name>
</gene>
<dbReference type="Proteomes" id="UP001530400">
    <property type="component" value="Unassembled WGS sequence"/>
</dbReference>
<dbReference type="GO" id="GO:0003677">
    <property type="term" value="F:DNA binding"/>
    <property type="evidence" value="ECO:0007669"/>
    <property type="project" value="UniProtKB-KW"/>
</dbReference>
<dbReference type="PANTHER" id="PTHR11850">
    <property type="entry name" value="HOMEOBOX PROTEIN TRANSCRIPTION FACTORS"/>
    <property type="match status" value="1"/>
</dbReference>
<evidence type="ECO:0000313" key="7">
    <source>
        <dbReference type="Proteomes" id="UP001530400"/>
    </source>
</evidence>
<dbReference type="Pfam" id="PF05920">
    <property type="entry name" value="Homeobox_KN"/>
    <property type="match status" value="1"/>
</dbReference>
<feature type="domain" description="Homeobox" evidence="5">
    <location>
        <begin position="186"/>
        <end position="251"/>
    </location>
</feature>
<accession>A0ABD3MVV0</accession>
<keyword evidence="3" id="KW-0539">Nucleus</keyword>
<dbReference type="EMBL" id="JALLPJ020001376">
    <property type="protein sequence ID" value="KAL3766961.1"/>
    <property type="molecule type" value="Genomic_DNA"/>
</dbReference>
<dbReference type="CDD" id="cd00086">
    <property type="entry name" value="homeodomain"/>
    <property type="match status" value="1"/>
</dbReference>
<evidence type="ECO:0000256" key="1">
    <source>
        <dbReference type="ARBA" id="ARBA00023125"/>
    </source>
</evidence>
<organism evidence="6 7">
    <name type="scientific">Cyclotella atomus</name>
    <dbReference type="NCBI Taxonomy" id="382360"/>
    <lineage>
        <taxon>Eukaryota</taxon>
        <taxon>Sar</taxon>
        <taxon>Stramenopiles</taxon>
        <taxon>Ochrophyta</taxon>
        <taxon>Bacillariophyta</taxon>
        <taxon>Coscinodiscophyceae</taxon>
        <taxon>Thalassiosirophycidae</taxon>
        <taxon>Stephanodiscales</taxon>
        <taxon>Stephanodiscaceae</taxon>
        <taxon>Cyclotella</taxon>
    </lineage>
</organism>
<dbReference type="InterPro" id="IPR009057">
    <property type="entry name" value="Homeodomain-like_sf"/>
</dbReference>
<keyword evidence="1" id="KW-0238">DNA-binding</keyword>
<sequence length="532" mass="59838">MSEYDEFEKFVRHREFGKILDLAGRLKDQRNRLVTFASPDNNTGNATSLPTMHTSRRKSARTDNVSVGRGHGGHGLTDDSAAVRPSSRRGGTRRSHHLPQSIESSADLIRSAMIPANEAGLGDNAEKVLPQTIGRGEYPVTDLLVDETIKSLAEELKYCLDLKKQLSEAAAADSRIVSPSNAERIGNPPATKFAKWQIDLLQEWMLEHREYPFISQSEAAKLAHATGLDQGQVLNWVAAARRRHVKMTVDRERKPRDFLDFLFLATDRERHIMDENPDRLTFQNPKAKMLDALLLASVPMEQPALTSGVTPFSSIPAPKRSTQKSRGVRTGMPRYTYPRPPHAHTPSSAELIPPPLPPLPRIHAHSYDNARPVVTPYKPKNADHIFRRGKQLQQLPPLKERDRDTKDDDILGLPELPPPSWSFSGLHDDSDSQREIRLRANEQRLIEQYTPNGVIETPEGSLDGSFDVGDFDEDLFDKFYVPPLRHEDAGVSSLEHTGENPKLLYQLDAFNVNDVLRMPFDESEKDYLDGLL</sequence>
<evidence type="ECO:0000256" key="3">
    <source>
        <dbReference type="ARBA" id="ARBA00023242"/>
    </source>
</evidence>
<proteinExistence type="predicted"/>
<dbReference type="SMART" id="SM00389">
    <property type="entry name" value="HOX"/>
    <property type="match status" value="1"/>
</dbReference>
<evidence type="ECO:0000259" key="5">
    <source>
        <dbReference type="SMART" id="SM00389"/>
    </source>
</evidence>
<feature type="region of interest" description="Disordered" evidence="4">
    <location>
        <begin position="309"/>
        <end position="330"/>
    </location>
</feature>
<name>A0ABD3MVV0_9STRA</name>